<evidence type="ECO:0000256" key="3">
    <source>
        <dbReference type="PROSITE-ProRule" id="PRU00023"/>
    </source>
</evidence>
<dbReference type="InterPro" id="IPR002110">
    <property type="entry name" value="Ankyrin_rpt"/>
</dbReference>
<keyword evidence="2 3" id="KW-0040">ANK repeat</keyword>
<name>A0A7S4DD88_9EUKA</name>
<keyword evidence="1" id="KW-0677">Repeat</keyword>
<dbReference type="SUPFAM" id="SSF48403">
    <property type="entry name" value="Ankyrin repeat"/>
    <property type="match status" value="1"/>
</dbReference>
<gene>
    <name evidence="5" type="ORF">LGLO00237_LOCUS20</name>
</gene>
<evidence type="ECO:0000256" key="1">
    <source>
        <dbReference type="ARBA" id="ARBA00022737"/>
    </source>
</evidence>
<dbReference type="Pfam" id="PF12796">
    <property type="entry name" value="Ank_2"/>
    <property type="match status" value="1"/>
</dbReference>
<feature type="repeat" description="ANK" evidence="3">
    <location>
        <begin position="90"/>
        <end position="122"/>
    </location>
</feature>
<dbReference type="PROSITE" id="PS50297">
    <property type="entry name" value="ANK_REP_REGION"/>
    <property type="match status" value="2"/>
</dbReference>
<dbReference type="AlphaFoldDB" id="A0A7S4DD88"/>
<dbReference type="EMBL" id="HBIV01000030">
    <property type="protein sequence ID" value="CAE0643043.1"/>
    <property type="molecule type" value="Transcribed_RNA"/>
</dbReference>
<dbReference type="GO" id="GO:0004842">
    <property type="term" value="F:ubiquitin-protein transferase activity"/>
    <property type="evidence" value="ECO:0007669"/>
    <property type="project" value="TreeGrafter"/>
</dbReference>
<dbReference type="GO" id="GO:0085020">
    <property type="term" value="P:protein K6-linked ubiquitination"/>
    <property type="evidence" value="ECO:0007669"/>
    <property type="project" value="TreeGrafter"/>
</dbReference>
<evidence type="ECO:0000313" key="5">
    <source>
        <dbReference type="EMBL" id="CAE0643043.1"/>
    </source>
</evidence>
<dbReference type="PANTHER" id="PTHR24171:SF8">
    <property type="entry name" value="BRCA1-ASSOCIATED RING DOMAIN PROTEIN 1"/>
    <property type="match status" value="1"/>
</dbReference>
<protein>
    <submittedName>
        <fullName evidence="5">Uncharacterized protein</fullName>
    </submittedName>
</protein>
<accession>A0A7S4DD88</accession>
<feature type="compositionally biased region" description="Basic and acidic residues" evidence="4">
    <location>
        <begin position="197"/>
        <end position="206"/>
    </location>
</feature>
<evidence type="ECO:0000256" key="2">
    <source>
        <dbReference type="ARBA" id="ARBA00023043"/>
    </source>
</evidence>
<evidence type="ECO:0000256" key="4">
    <source>
        <dbReference type="SAM" id="MobiDB-lite"/>
    </source>
</evidence>
<dbReference type="Gene3D" id="1.25.40.20">
    <property type="entry name" value="Ankyrin repeat-containing domain"/>
    <property type="match status" value="1"/>
</dbReference>
<feature type="repeat" description="ANK" evidence="3">
    <location>
        <begin position="56"/>
        <end position="84"/>
    </location>
</feature>
<reference evidence="5" key="1">
    <citation type="submission" date="2021-01" db="EMBL/GenBank/DDBJ databases">
        <authorList>
            <person name="Corre E."/>
            <person name="Pelletier E."/>
            <person name="Niang G."/>
            <person name="Scheremetjew M."/>
            <person name="Finn R."/>
            <person name="Kale V."/>
            <person name="Holt S."/>
            <person name="Cochrane G."/>
            <person name="Meng A."/>
            <person name="Brown T."/>
            <person name="Cohen L."/>
        </authorList>
    </citation>
    <scope>NUCLEOTIDE SEQUENCE</scope>
    <source>
        <strain evidence="5">CCCM811</strain>
    </source>
</reference>
<feature type="region of interest" description="Disordered" evidence="4">
    <location>
        <begin position="1"/>
        <end position="34"/>
    </location>
</feature>
<proteinExistence type="predicted"/>
<dbReference type="PANTHER" id="PTHR24171">
    <property type="entry name" value="ANKYRIN REPEAT DOMAIN-CONTAINING PROTEIN 39-RELATED"/>
    <property type="match status" value="1"/>
</dbReference>
<feature type="region of interest" description="Disordered" evidence="4">
    <location>
        <begin position="197"/>
        <end position="232"/>
    </location>
</feature>
<dbReference type="PROSITE" id="PS50088">
    <property type="entry name" value="ANK_REPEAT"/>
    <property type="match status" value="2"/>
</dbReference>
<dbReference type="PRINTS" id="PR01415">
    <property type="entry name" value="ANKYRIN"/>
</dbReference>
<organism evidence="5">
    <name type="scientific">Lotharella globosa</name>
    <dbReference type="NCBI Taxonomy" id="91324"/>
    <lineage>
        <taxon>Eukaryota</taxon>
        <taxon>Sar</taxon>
        <taxon>Rhizaria</taxon>
        <taxon>Cercozoa</taxon>
        <taxon>Chlorarachniophyceae</taxon>
        <taxon>Lotharella</taxon>
    </lineage>
</organism>
<dbReference type="SMART" id="SM00248">
    <property type="entry name" value="ANK"/>
    <property type="match status" value="2"/>
</dbReference>
<dbReference type="InterPro" id="IPR036770">
    <property type="entry name" value="Ankyrin_rpt-contain_sf"/>
</dbReference>
<sequence>MNCFDCRGASEGEEEESQTKFTNQDNQFHQDSKDGEVEKISAHLANGVDVNIPDPNGETALMKASYWGHTEVIEQLIEAKAEVNKIAWKEGGTALMRAAKSAKAEAVKILIEAGADVTIMNHSGQRAFDFAGAFDGSASIPIKKLLSAELHRWVQAHLETVCKLPVKSVVIILQYHCPEFGEELQREYEMRRLKDAENAHKTDDKNTSAQDAARQMHEQQLRQEYGSQRRQIRWQQRGNRYDDYY</sequence>